<evidence type="ECO:0000256" key="6">
    <source>
        <dbReference type="ARBA" id="ARBA00023049"/>
    </source>
</evidence>
<dbReference type="PROSITE" id="PS52035">
    <property type="entry name" value="PEPTIDASE_M14"/>
    <property type="match status" value="1"/>
</dbReference>
<evidence type="ECO:0000313" key="9">
    <source>
        <dbReference type="EMBL" id="AUW95622.1"/>
    </source>
</evidence>
<sequence>MTEALQDWQRAYPDIFSFTSIGKSRRGRDLWAVTLCADIEHAERFPGLLVDANIHAGEVAGNAVAMHWIATLLEGFGNAPAIQQLLQTRAVYVVPRIAVDGAEEYLTTPARLRSSPHDYPLSEPPAGWVPSDVDGNGHILQMRVPSPDGAYAIDERDPRLMRPRRPGEFGQRYYHVFTEGRVHPPTHHGTDLEGSRLDLSVRQGMDFNRNFPIRWATEDVQNGAGPFPLSEPEIYALAKFIEAHPNIAAYVALHTSGGVILRQPSTGDDSAIPALDAVLYRRMGEEGARVSGYFSRSNYETFHNGYDPVLMPGAADDWMYDHQGVLGFTVEIWDLPRHAGARGYAEYGVKGLMKLSEEERQEDLRKILHFVEDKVPTQGFFPWMPFHHPDLGMVEIGGLDPKFVVQNPPLCFLEEECERVGRFLTTLGLSTAQLQVGPITSERIGDNVYRIAAMVKNQGFLPTSSTKRGGEMKRVMGVKAELAGNFEMIAGESPCQLGHLAGYGEITSAMPPGKNRKVAEWVVRAQPGTHLMLTFSAPRAGTVQELIVL</sequence>
<dbReference type="Gene3D" id="3.40.630.10">
    <property type="entry name" value="Zn peptidases"/>
    <property type="match status" value="1"/>
</dbReference>
<gene>
    <name evidence="9" type="ORF">BXT84_14645</name>
</gene>
<dbReference type="SMART" id="SM00631">
    <property type="entry name" value="Zn_pept"/>
    <property type="match status" value="1"/>
</dbReference>
<evidence type="ECO:0000256" key="3">
    <source>
        <dbReference type="ARBA" id="ARBA00022670"/>
    </source>
</evidence>
<comment type="similarity">
    <text evidence="2 7">Belongs to the peptidase M14 family.</text>
</comment>
<keyword evidence="10" id="KW-1185">Reference proteome</keyword>
<feature type="active site" description="Proton donor/acceptor" evidence="7">
    <location>
        <position position="331"/>
    </location>
</feature>
<organism evidence="9 10">
    <name type="scientific">Sulfobacillus thermotolerans</name>
    <dbReference type="NCBI Taxonomy" id="338644"/>
    <lineage>
        <taxon>Bacteria</taxon>
        <taxon>Bacillati</taxon>
        <taxon>Bacillota</taxon>
        <taxon>Clostridia</taxon>
        <taxon>Eubacteriales</taxon>
        <taxon>Clostridiales Family XVII. Incertae Sedis</taxon>
        <taxon>Sulfobacillus</taxon>
    </lineage>
</organism>
<dbReference type="CDD" id="cd06905">
    <property type="entry name" value="M14-like"/>
    <property type="match status" value="1"/>
</dbReference>
<dbReference type="PANTHER" id="PTHR11705:SF143">
    <property type="entry name" value="SLL0236 PROTEIN"/>
    <property type="match status" value="1"/>
</dbReference>
<accession>A0ABN5H4N3</accession>
<dbReference type="PANTHER" id="PTHR11705">
    <property type="entry name" value="PROTEASE FAMILY M14 CARBOXYPEPTIDASE A,B"/>
    <property type="match status" value="1"/>
</dbReference>
<name>A0ABN5H4N3_9FIRM</name>
<dbReference type="Proteomes" id="UP000325292">
    <property type="component" value="Chromosome"/>
</dbReference>
<keyword evidence="3" id="KW-0645">Protease</keyword>
<keyword evidence="4" id="KW-0378">Hydrolase</keyword>
<evidence type="ECO:0000259" key="8">
    <source>
        <dbReference type="PROSITE" id="PS52035"/>
    </source>
</evidence>
<dbReference type="SUPFAM" id="SSF53187">
    <property type="entry name" value="Zn-dependent exopeptidases"/>
    <property type="match status" value="1"/>
</dbReference>
<reference evidence="9 10" key="1">
    <citation type="journal article" date="2019" name="Sci. Rep.">
        <title>Sulfobacillus thermotolerans: new insights into resistance and metabolic capacities of acidophilic chemolithotrophs.</title>
        <authorList>
            <person name="Panyushkina A.E."/>
            <person name="Babenko V.V."/>
            <person name="Nikitina A.S."/>
            <person name="Selezneva O.V."/>
            <person name="Tsaplina I.A."/>
            <person name="Letarova M.A."/>
            <person name="Kostryukova E.S."/>
            <person name="Letarov A.V."/>
        </authorList>
    </citation>
    <scope>NUCLEOTIDE SEQUENCE [LARGE SCALE GENOMIC DNA]</scope>
    <source>
        <strain evidence="9 10">Kr1</strain>
    </source>
</reference>
<evidence type="ECO:0000256" key="2">
    <source>
        <dbReference type="ARBA" id="ARBA00005988"/>
    </source>
</evidence>
<dbReference type="EMBL" id="CP019454">
    <property type="protein sequence ID" value="AUW95622.1"/>
    <property type="molecule type" value="Genomic_DNA"/>
</dbReference>
<evidence type="ECO:0000256" key="1">
    <source>
        <dbReference type="ARBA" id="ARBA00001947"/>
    </source>
</evidence>
<keyword evidence="6" id="KW-0482">Metalloprotease</keyword>
<dbReference type="InterPro" id="IPR000834">
    <property type="entry name" value="Peptidase_M14"/>
</dbReference>
<evidence type="ECO:0000313" key="10">
    <source>
        <dbReference type="Proteomes" id="UP000325292"/>
    </source>
</evidence>
<proteinExistence type="inferred from homology"/>
<feature type="domain" description="Peptidase M14" evidence="8">
    <location>
        <begin position="1"/>
        <end position="359"/>
    </location>
</feature>
<protein>
    <submittedName>
        <fullName evidence="9">Peptidase M14</fullName>
    </submittedName>
</protein>
<dbReference type="PRINTS" id="PR00765">
    <property type="entry name" value="CRBOXYPTASEA"/>
</dbReference>
<keyword evidence="5" id="KW-0862">Zinc</keyword>
<evidence type="ECO:0000256" key="5">
    <source>
        <dbReference type="ARBA" id="ARBA00022833"/>
    </source>
</evidence>
<evidence type="ECO:0000256" key="4">
    <source>
        <dbReference type="ARBA" id="ARBA00022801"/>
    </source>
</evidence>
<comment type="cofactor">
    <cofactor evidence="1">
        <name>Zn(2+)</name>
        <dbReference type="ChEBI" id="CHEBI:29105"/>
    </cofactor>
</comment>
<evidence type="ECO:0000256" key="7">
    <source>
        <dbReference type="PROSITE-ProRule" id="PRU01379"/>
    </source>
</evidence>
<dbReference type="Pfam" id="PF00246">
    <property type="entry name" value="Peptidase_M14"/>
    <property type="match status" value="2"/>
</dbReference>